<feature type="compositionally biased region" description="Polar residues" evidence="1">
    <location>
        <begin position="9"/>
        <end position="23"/>
    </location>
</feature>
<dbReference type="PROSITE" id="PS50097">
    <property type="entry name" value="BTB"/>
    <property type="match status" value="1"/>
</dbReference>
<dbReference type="Proteomes" id="UP001152607">
    <property type="component" value="Unassembled WGS sequence"/>
</dbReference>
<dbReference type="OrthoDB" id="6359816at2759"/>
<evidence type="ECO:0000256" key="1">
    <source>
        <dbReference type="SAM" id="MobiDB-lite"/>
    </source>
</evidence>
<comment type="caution">
    <text evidence="3">The sequence shown here is derived from an EMBL/GenBank/DDBJ whole genome shotgun (WGS) entry which is preliminary data.</text>
</comment>
<dbReference type="PANTHER" id="PTHR47843:SF5">
    <property type="entry name" value="BTB_POZ DOMAIN PROTEIN"/>
    <property type="match status" value="1"/>
</dbReference>
<proteinExistence type="predicted"/>
<accession>A0A9W4U5W9</accession>
<evidence type="ECO:0000313" key="3">
    <source>
        <dbReference type="EMBL" id="CAI6302599.1"/>
    </source>
</evidence>
<protein>
    <recommendedName>
        <fullName evidence="2">BTB domain-containing protein</fullName>
    </recommendedName>
</protein>
<dbReference type="SUPFAM" id="SSF54695">
    <property type="entry name" value="POZ domain"/>
    <property type="match status" value="1"/>
</dbReference>
<evidence type="ECO:0000259" key="2">
    <source>
        <dbReference type="PROSITE" id="PS50097"/>
    </source>
</evidence>
<reference evidence="3" key="1">
    <citation type="submission" date="2023-01" db="EMBL/GenBank/DDBJ databases">
        <authorList>
            <person name="Van Ghelder C."/>
            <person name="Rancurel C."/>
        </authorList>
    </citation>
    <scope>NUCLEOTIDE SEQUENCE</scope>
    <source>
        <strain evidence="3">CNCM I-4278</strain>
    </source>
</reference>
<dbReference type="EMBL" id="CAOQHR010000002">
    <property type="protein sequence ID" value="CAI6302599.1"/>
    <property type="molecule type" value="Genomic_DNA"/>
</dbReference>
<sequence>MDNPFCNGPSMSPNSTDFRTSIMDNPFGNGPSMSPNSTDFPTGEMLHDPREALESGIKSLYLPEKYSDFTIVCGDDVFPVHKAIICPRSDYFAAAVKFGKEASENKIVLSEDEPAIVKLMIQYFYKLNYKLDEPAHVPADPLPWAPAAYLYVVPVFGYLGNSTRDEDKILRPKIIEMLISISTAGMSRALDFAQNLPWKERVSVIHP</sequence>
<organism evidence="3 4">
    <name type="scientific">Periconia digitata</name>
    <dbReference type="NCBI Taxonomy" id="1303443"/>
    <lineage>
        <taxon>Eukaryota</taxon>
        <taxon>Fungi</taxon>
        <taxon>Dikarya</taxon>
        <taxon>Ascomycota</taxon>
        <taxon>Pezizomycotina</taxon>
        <taxon>Dothideomycetes</taxon>
        <taxon>Pleosporomycetidae</taxon>
        <taxon>Pleosporales</taxon>
        <taxon>Massarineae</taxon>
        <taxon>Periconiaceae</taxon>
        <taxon>Periconia</taxon>
    </lineage>
</organism>
<dbReference type="PANTHER" id="PTHR47843">
    <property type="entry name" value="BTB DOMAIN-CONTAINING PROTEIN-RELATED"/>
    <property type="match status" value="1"/>
</dbReference>
<dbReference type="CDD" id="cd18186">
    <property type="entry name" value="BTB_POZ_ZBTB_KLHL-like"/>
    <property type="match status" value="1"/>
</dbReference>
<keyword evidence="4" id="KW-1185">Reference proteome</keyword>
<gene>
    <name evidence="3" type="ORF">PDIGIT_LOCUS2894</name>
</gene>
<name>A0A9W4U5W9_9PLEO</name>
<dbReference type="Gene3D" id="3.30.710.10">
    <property type="entry name" value="Potassium Channel Kv1.1, Chain A"/>
    <property type="match status" value="1"/>
</dbReference>
<evidence type="ECO:0000313" key="4">
    <source>
        <dbReference type="Proteomes" id="UP001152607"/>
    </source>
</evidence>
<feature type="region of interest" description="Disordered" evidence="1">
    <location>
        <begin position="1"/>
        <end position="38"/>
    </location>
</feature>
<dbReference type="InterPro" id="IPR011333">
    <property type="entry name" value="SKP1/BTB/POZ_sf"/>
</dbReference>
<dbReference type="InterPro" id="IPR000210">
    <property type="entry name" value="BTB/POZ_dom"/>
</dbReference>
<dbReference type="Pfam" id="PF00651">
    <property type="entry name" value="BTB"/>
    <property type="match status" value="1"/>
</dbReference>
<dbReference type="AlphaFoldDB" id="A0A9W4U5W9"/>
<feature type="domain" description="BTB" evidence="2">
    <location>
        <begin position="67"/>
        <end position="133"/>
    </location>
</feature>